<dbReference type="AlphaFoldDB" id="A0A0D9WRE3"/>
<reference evidence="1 2" key="1">
    <citation type="submission" date="2012-08" db="EMBL/GenBank/DDBJ databases">
        <title>Oryza genome evolution.</title>
        <authorList>
            <person name="Wing R.A."/>
        </authorList>
    </citation>
    <scope>NUCLEOTIDE SEQUENCE</scope>
</reference>
<evidence type="ECO:0000313" key="2">
    <source>
        <dbReference type="Proteomes" id="UP000032180"/>
    </source>
</evidence>
<organism evidence="1 2">
    <name type="scientific">Leersia perrieri</name>
    <dbReference type="NCBI Taxonomy" id="77586"/>
    <lineage>
        <taxon>Eukaryota</taxon>
        <taxon>Viridiplantae</taxon>
        <taxon>Streptophyta</taxon>
        <taxon>Embryophyta</taxon>
        <taxon>Tracheophyta</taxon>
        <taxon>Spermatophyta</taxon>
        <taxon>Magnoliopsida</taxon>
        <taxon>Liliopsida</taxon>
        <taxon>Poales</taxon>
        <taxon>Poaceae</taxon>
        <taxon>BOP clade</taxon>
        <taxon>Oryzoideae</taxon>
        <taxon>Oryzeae</taxon>
        <taxon>Oryzinae</taxon>
        <taxon>Leersia</taxon>
    </lineage>
</organism>
<evidence type="ECO:0000313" key="1">
    <source>
        <dbReference type="EnsemblPlants" id="LPERR06G15670.1"/>
    </source>
</evidence>
<proteinExistence type="predicted"/>
<reference evidence="1" key="3">
    <citation type="submission" date="2015-04" db="UniProtKB">
        <authorList>
            <consortium name="EnsemblPlants"/>
        </authorList>
    </citation>
    <scope>IDENTIFICATION</scope>
</reference>
<dbReference type="Gramene" id="LPERR06G15670.1">
    <property type="protein sequence ID" value="LPERR06G15670.1"/>
    <property type="gene ID" value="LPERR06G15670"/>
</dbReference>
<name>A0A0D9WRE3_9ORYZ</name>
<reference evidence="2" key="2">
    <citation type="submission" date="2013-12" db="EMBL/GenBank/DDBJ databases">
        <authorList>
            <person name="Yu Y."/>
            <person name="Lee S."/>
            <person name="de Baynast K."/>
            <person name="Wissotski M."/>
            <person name="Liu L."/>
            <person name="Talag J."/>
            <person name="Goicoechea J."/>
            <person name="Angelova A."/>
            <person name="Jetty R."/>
            <person name="Kudrna D."/>
            <person name="Golser W."/>
            <person name="Rivera L."/>
            <person name="Zhang J."/>
            <person name="Wing R."/>
        </authorList>
    </citation>
    <scope>NUCLEOTIDE SEQUENCE</scope>
</reference>
<dbReference type="HOGENOM" id="CLU_2964168_0_0_1"/>
<protein>
    <submittedName>
        <fullName evidence="1">Uncharacterized protein</fullName>
    </submittedName>
</protein>
<keyword evidence="2" id="KW-1185">Reference proteome</keyword>
<dbReference type="EnsemblPlants" id="LPERR06G15670.1">
    <property type="protein sequence ID" value="LPERR06G15670.1"/>
    <property type="gene ID" value="LPERR06G15670"/>
</dbReference>
<dbReference type="Proteomes" id="UP000032180">
    <property type="component" value="Chromosome 6"/>
</dbReference>
<sequence>MDLSASTTDAIAMSKLNKEGMLPSHTGLARKTGVDFAQKDLDSFKNFGGVVAEHNAESI</sequence>
<accession>A0A0D9WRE3</accession>